<organism evidence="2 3">
    <name type="scientific">Reyranella humidisoli</name>
    <dbReference type="NCBI Taxonomy" id="2849149"/>
    <lineage>
        <taxon>Bacteria</taxon>
        <taxon>Pseudomonadati</taxon>
        <taxon>Pseudomonadota</taxon>
        <taxon>Alphaproteobacteria</taxon>
        <taxon>Hyphomicrobiales</taxon>
        <taxon>Reyranellaceae</taxon>
        <taxon>Reyranella</taxon>
    </lineage>
</organism>
<dbReference type="InterPro" id="IPR011576">
    <property type="entry name" value="Pyridox_Oxase_N"/>
</dbReference>
<dbReference type="InterPro" id="IPR024029">
    <property type="entry name" value="Pyridox_Oxase_FMN-dep"/>
</dbReference>
<keyword evidence="3" id="KW-1185">Reference proteome</keyword>
<sequence length="204" mass="22516">MSDILKTEAELEAIYGRPLEAATVKEVNWITPHYRAYIEASPYAALATSGPEGLDCSPRGDRPGFVRVHDEKTLMLPDRRGNNRIDSLRNIVRDPRVALLFMIPGVGNTLRVNGRAHLSVAPDLLASFAVEERAPRSVTVIEVDAIYFQCARALVRSELWNPARHVDPKSLPSAGQILAALSGERVGGETYDREWPGRAAATMW</sequence>
<accession>A0ABS6ICH8</accession>
<comment type="caution">
    <text evidence="2">The sequence shown here is derived from an EMBL/GenBank/DDBJ whole genome shotgun (WGS) entry which is preliminary data.</text>
</comment>
<reference evidence="2 3" key="1">
    <citation type="submission" date="2021-06" db="EMBL/GenBank/DDBJ databases">
        <authorList>
            <person name="Lee D.H."/>
        </authorList>
    </citation>
    <scope>NUCLEOTIDE SEQUENCE [LARGE SCALE GENOMIC DNA]</scope>
    <source>
        <strain evidence="2 3">MMS21-HV4-11</strain>
    </source>
</reference>
<dbReference type="Proteomes" id="UP000727907">
    <property type="component" value="Unassembled WGS sequence"/>
</dbReference>
<evidence type="ECO:0000259" key="1">
    <source>
        <dbReference type="Pfam" id="PF01243"/>
    </source>
</evidence>
<gene>
    <name evidence="2" type="ORF">KQ910_00980</name>
</gene>
<feature type="domain" description="Pyridoxamine 5'-phosphate oxidase N-terminal" evidence="1">
    <location>
        <begin position="30"/>
        <end position="150"/>
    </location>
</feature>
<evidence type="ECO:0000313" key="2">
    <source>
        <dbReference type="EMBL" id="MBU8872311.1"/>
    </source>
</evidence>
<proteinExistence type="predicted"/>
<dbReference type="EMBL" id="JAHOPB010000001">
    <property type="protein sequence ID" value="MBU8872311.1"/>
    <property type="molecule type" value="Genomic_DNA"/>
</dbReference>
<dbReference type="PANTHER" id="PTHR42815:SF2">
    <property type="entry name" value="FAD-BINDING, PUTATIVE (AFU_ORTHOLOGUE AFUA_6G07600)-RELATED"/>
    <property type="match status" value="1"/>
</dbReference>
<evidence type="ECO:0000313" key="3">
    <source>
        <dbReference type="Proteomes" id="UP000727907"/>
    </source>
</evidence>
<protein>
    <submittedName>
        <fullName evidence="2">Pyridoxamine 5'-phosphate oxidase family protein</fullName>
    </submittedName>
</protein>
<name>A0ABS6ICH8_9HYPH</name>
<dbReference type="PANTHER" id="PTHR42815">
    <property type="entry name" value="FAD-BINDING, PUTATIVE (AFU_ORTHOLOGUE AFUA_6G07600)-RELATED"/>
    <property type="match status" value="1"/>
</dbReference>
<dbReference type="NCBIfam" id="TIGR04025">
    <property type="entry name" value="PPOX_FMN_DR2398"/>
    <property type="match status" value="1"/>
</dbReference>
<dbReference type="Pfam" id="PF01243">
    <property type="entry name" value="PNPOx_N"/>
    <property type="match status" value="1"/>
</dbReference>
<dbReference type="RefSeq" id="WP_216956147.1">
    <property type="nucleotide sequence ID" value="NZ_JAHOPB010000001.1"/>
</dbReference>